<dbReference type="EMBL" id="LSBH01000002">
    <property type="protein sequence ID" value="OAQ84976.1"/>
    <property type="molecule type" value="Genomic_DNA"/>
</dbReference>
<dbReference type="Proteomes" id="UP000078240">
    <property type="component" value="Unassembled WGS sequence"/>
</dbReference>
<dbReference type="Proteomes" id="UP001287286">
    <property type="component" value="Unassembled WGS sequence"/>
</dbReference>
<evidence type="ECO:0000313" key="5">
    <source>
        <dbReference type="EMBL" id="OAQ84976.1"/>
    </source>
</evidence>
<sequence length="513" mass="57515">MDEATKAQHAVNSAPVSDLASCYQKWAEQDMERNRFVQMLLQRVHSNDDEIRRLRLDLDAQSSSRIMYQQQAADYMARNEEYKRLINNDAYVAVLVDGDGAKFRDNLLRDPVHGAVEAAQLLKQQIVDHLRKDTPLGDDVPIFVRIFANVKGLAKALRISGVINQDEDMHMFAENLTNSRAEFDFVNVGHGKENADSKLRRMLNYYHKDIRCKKIFFIACHDGGYTHALRPYIGDRENRIVLVETTPAEHNIRNLGLPITRFDNVFRDTPLNNETKFSMPPPQPQAQQPAPPQSKVTSPPAPVFAAVPPNALTPSTTPTPPPSVTHRPEATIVSSGNGGVSIKHKGSYASAGGANGHQNLAVRSTKARPPKTIEFNADNVRLDPPVKMPNGGPAQDSYRKKLQSASMGAFCNSHYLMGYCGSTNCGREHEMRLTAEELSVHRYKARTSPCHHGPKCMNFDCVLSHHCPQDPYCTRGRECRFSKHAKYGNLHLSKEELKPVKRWTEGSDFPELL</sequence>
<evidence type="ECO:0000259" key="3">
    <source>
        <dbReference type="Pfam" id="PF25543"/>
    </source>
</evidence>
<dbReference type="InterPro" id="IPR057683">
    <property type="entry name" value="DUF7923"/>
</dbReference>
<feature type="domain" description="Tandem CCCH zinc finger" evidence="3">
    <location>
        <begin position="441"/>
        <end position="484"/>
    </location>
</feature>
<reference evidence="6" key="1">
    <citation type="submission" date="2015-05" db="EMBL/GenBank/DDBJ databases">
        <authorList>
            <person name="Wang D.B."/>
            <person name="Wang M."/>
        </authorList>
    </citation>
    <scope>NUCLEOTIDE SEQUENCE</scope>
    <source>
        <strain evidence="6">36-1</strain>
    </source>
</reference>
<gene>
    <name evidence="6" type="ORF">PCL_02304</name>
    <name evidence="4" type="ORF">Purlil1_9691</name>
    <name evidence="5" type="ORF">VFPBJ_03745</name>
</gene>
<reference evidence="5 7" key="3">
    <citation type="submission" date="2016-01" db="EMBL/GenBank/DDBJ databases">
        <title>Biosynthesis of antibiotic leucinostatins and their inhibition on Phytophthora in bio-control Purpureocillium lilacinum.</title>
        <authorList>
            <person name="Wang G."/>
            <person name="Liu Z."/>
            <person name="Lin R."/>
            <person name="Li E."/>
            <person name="Mao Z."/>
            <person name="Ling J."/>
            <person name="Yin W."/>
            <person name="Xie B."/>
        </authorList>
    </citation>
    <scope>NUCLEOTIDE SEQUENCE [LARGE SCALE GENOMIC DNA]</scope>
    <source>
        <strain evidence="5">PLBJ-1</strain>
    </source>
</reference>
<dbReference type="InterPro" id="IPR057654">
    <property type="entry name" value="Znf-CCCH_tandem"/>
</dbReference>
<dbReference type="AlphaFoldDB" id="A0A179H441"/>
<accession>A0A179H441</accession>
<dbReference type="Proteomes" id="UP000245956">
    <property type="component" value="Unassembled WGS sequence"/>
</dbReference>
<feature type="region of interest" description="Disordered" evidence="1">
    <location>
        <begin position="270"/>
        <end position="326"/>
    </location>
</feature>
<reference evidence="4" key="4">
    <citation type="submission" date="2023-11" db="EMBL/GenBank/DDBJ databases">
        <authorList>
            <person name="Beijen E."/>
            <person name="Ohm R.A."/>
        </authorList>
    </citation>
    <scope>NUCLEOTIDE SEQUENCE</scope>
    <source>
        <strain evidence="4">CBS 150709</strain>
    </source>
</reference>
<feature type="domain" description="DUF7923" evidence="2">
    <location>
        <begin position="87"/>
        <end position="266"/>
    </location>
</feature>
<evidence type="ECO:0000313" key="8">
    <source>
        <dbReference type="Proteomes" id="UP000245956"/>
    </source>
</evidence>
<evidence type="ECO:0000313" key="4">
    <source>
        <dbReference type="EMBL" id="KAK4085950.1"/>
    </source>
</evidence>
<keyword evidence="9" id="KW-1185">Reference proteome</keyword>
<dbReference type="Pfam" id="PF25543">
    <property type="entry name" value="zf-CCCH_tandem"/>
    <property type="match status" value="1"/>
</dbReference>
<evidence type="ECO:0000313" key="6">
    <source>
        <dbReference type="EMBL" id="PWI67903.1"/>
    </source>
</evidence>
<dbReference type="EMBL" id="JAWRVI010000045">
    <property type="protein sequence ID" value="KAK4085950.1"/>
    <property type="molecule type" value="Genomic_DNA"/>
</dbReference>
<reference evidence="4 9" key="5">
    <citation type="journal article" date="2024" name="Microbiol. Resour. Announc.">
        <title>Genome annotations for the ascomycete fungi Trichoderma harzianum, Trichoderma aggressivum, and Purpureocillium lilacinum.</title>
        <authorList>
            <person name="Beijen E.P.W."/>
            <person name="Ohm R.A."/>
        </authorList>
    </citation>
    <scope>NUCLEOTIDE SEQUENCE [LARGE SCALE GENOMIC DNA]</scope>
    <source>
        <strain evidence="4 9">CBS 150709</strain>
    </source>
</reference>
<comment type="caution">
    <text evidence="5">The sequence shown here is derived from an EMBL/GenBank/DDBJ whole genome shotgun (WGS) entry which is preliminary data.</text>
</comment>
<feature type="compositionally biased region" description="Low complexity" evidence="1">
    <location>
        <begin position="303"/>
        <end position="316"/>
    </location>
</feature>
<dbReference type="PANTHER" id="PTHR37543">
    <property type="entry name" value="CCCH ZINC FINGER DNA BINDING PROTEIN (AFU_ORTHOLOGUE AFUA_5G12760)"/>
    <property type="match status" value="1"/>
</dbReference>
<evidence type="ECO:0000256" key="1">
    <source>
        <dbReference type="SAM" id="MobiDB-lite"/>
    </source>
</evidence>
<feature type="region of interest" description="Disordered" evidence="1">
    <location>
        <begin position="373"/>
        <end position="399"/>
    </location>
</feature>
<reference evidence="6 8" key="2">
    <citation type="journal article" date="2016" name="Front. Microbiol.">
        <title>Genome and transcriptome sequences reveal the specific parasitism of the nematophagous Purpureocillium lilacinum 36-1.</title>
        <authorList>
            <person name="Xie J."/>
            <person name="Li S."/>
            <person name="Mo C."/>
            <person name="Xiao X."/>
            <person name="Peng D."/>
            <person name="Wang G."/>
            <person name="Xiao Y."/>
        </authorList>
    </citation>
    <scope>NUCLEOTIDE SEQUENCE [LARGE SCALE GENOMIC DNA]</scope>
    <source>
        <strain evidence="6 8">36-1</strain>
    </source>
</reference>
<dbReference type="PANTHER" id="PTHR37543:SF1">
    <property type="entry name" value="CCCH ZINC FINGER DNA BINDING PROTEIN (AFU_ORTHOLOGUE AFUA_5G12760)"/>
    <property type="match status" value="1"/>
</dbReference>
<name>A0A179H441_PURLI</name>
<protein>
    <submittedName>
        <fullName evidence="5">C-x8-C-x5-C-x3-H type zinc finger protein</fullName>
    </submittedName>
</protein>
<feature type="compositionally biased region" description="Pro residues" evidence="1">
    <location>
        <begin position="279"/>
        <end position="292"/>
    </location>
</feature>
<dbReference type="Pfam" id="PF25540">
    <property type="entry name" value="DUF7923"/>
    <property type="match status" value="1"/>
</dbReference>
<dbReference type="EMBL" id="LCWV01000016">
    <property type="protein sequence ID" value="PWI67903.1"/>
    <property type="molecule type" value="Genomic_DNA"/>
</dbReference>
<evidence type="ECO:0000313" key="9">
    <source>
        <dbReference type="Proteomes" id="UP001287286"/>
    </source>
</evidence>
<organism evidence="5 7">
    <name type="scientific">Purpureocillium lilacinum</name>
    <name type="common">Paecilomyces lilacinus</name>
    <dbReference type="NCBI Taxonomy" id="33203"/>
    <lineage>
        <taxon>Eukaryota</taxon>
        <taxon>Fungi</taxon>
        <taxon>Dikarya</taxon>
        <taxon>Ascomycota</taxon>
        <taxon>Pezizomycotina</taxon>
        <taxon>Sordariomycetes</taxon>
        <taxon>Hypocreomycetidae</taxon>
        <taxon>Hypocreales</taxon>
        <taxon>Ophiocordycipitaceae</taxon>
        <taxon>Purpureocillium</taxon>
    </lineage>
</organism>
<evidence type="ECO:0000259" key="2">
    <source>
        <dbReference type="Pfam" id="PF25540"/>
    </source>
</evidence>
<evidence type="ECO:0000313" key="7">
    <source>
        <dbReference type="Proteomes" id="UP000078240"/>
    </source>
</evidence>
<proteinExistence type="predicted"/>